<dbReference type="InterPro" id="IPR014756">
    <property type="entry name" value="Ig_E-set"/>
</dbReference>
<dbReference type="GO" id="GO:0005737">
    <property type="term" value="C:cytoplasm"/>
    <property type="evidence" value="ECO:0007669"/>
    <property type="project" value="TreeGrafter"/>
</dbReference>
<proteinExistence type="inferred from homology"/>
<dbReference type="SMART" id="SM01017">
    <property type="entry name" value="Arrestin_C"/>
    <property type="match status" value="1"/>
</dbReference>
<evidence type="ECO:0000256" key="2">
    <source>
        <dbReference type="ARBA" id="ARBA00022606"/>
    </source>
</evidence>
<comment type="similarity">
    <text evidence="1">Belongs to the arrestin family.</text>
</comment>
<dbReference type="PANTHER" id="PTHR11188:SF176">
    <property type="entry name" value="ARRESTIN DOMAIN-CONTAINING PROTEIN 1"/>
    <property type="match status" value="1"/>
</dbReference>
<protein>
    <submittedName>
        <fullName evidence="5">SFRICE_003349</fullName>
    </submittedName>
</protein>
<evidence type="ECO:0000256" key="1">
    <source>
        <dbReference type="ARBA" id="ARBA00005298"/>
    </source>
</evidence>
<dbReference type="Pfam" id="PF00339">
    <property type="entry name" value="Arrestin_N"/>
    <property type="match status" value="1"/>
</dbReference>
<evidence type="ECO:0000259" key="4">
    <source>
        <dbReference type="SMART" id="SM01017"/>
    </source>
</evidence>
<evidence type="ECO:0000313" key="5">
    <source>
        <dbReference type="EMBL" id="SOQ39917.1"/>
    </source>
</evidence>
<dbReference type="InterPro" id="IPR011022">
    <property type="entry name" value="Arrestin_C-like"/>
</dbReference>
<accession>A0A2H1VGG6</accession>
<dbReference type="Pfam" id="PF02752">
    <property type="entry name" value="Arrestin_C"/>
    <property type="match status" value="1"/>
</dbReference>
<feature type="region of interest" description="Disordered" evidence="3">
    <location>
        <begin position="322"/>
        <end position="365"/>
    </location>
</feature>
<reference evidence="5" key="1">
    <citation type="submission" date="2016-07" db="EMBL/GenBank/DDBJ databases">
        <authorList>
            <person name="Bretaudeau A."/>
        </authorList>
    </citation>
    <scope>NUCLEOTIDE SEQUENCE</scope>
    <source>
        <strain evidence="5">Rice</strain>
        <tissue evidence="5">Whole body</tissue>
    </source>
</reference>
<dbReference type="EMBL" id="ODYU01002434">
    <property type="protein sequence ID" value="SOQ39917.1"/>
    <property type="molecule type" value="Genomic_DNA"/>
</dbReference>
<dbReference type="InterPro" id="IPR011021">
    <property type="entry name" value="Arrestin-like_N"/>
</dbReference>
<dbReference type="Gene3D" id="2.60.40.640">
    <property type="match status" value="2"/>
</dbReference>
<dbReference type="AlphaFoldDB" id="A0A2H1VGG6"/>
<keyword evidence="2" id="KW-0716">Sensory transduction</keyword>
<sequence length="365" mass="41367">MGIFCQINLKQPPEGVYHGGDHVSGVVKYAVDEPMEVEKITVSLKGIGRVILRKKAGKHNKRFDGREVYVDTDHILPEGNCTLHGNYEIPFSFRLPEKIPSSIEYTKCHSPYRVKCYIKYYVRLKFEKPGWFTFDNHFRKKLTVASPVAPEMSMEPIIYGERSQLLQLFSSKTSTLIMKAEILNSVIPKGGKIQIKSEIQNDTNIVVNSVKIQLMEVIKVKARGHEEVKFYDEIPECESKTGTIQSEATQIMPIDIIVPDNRISLQNSEIISRNFVVKITVDLPMPHRDVVLEIPVQIGDYYERDNLSPDLPDKNWMSRVGDVGAASTSAADDPPPTYWEAMGEGKKDDESSTDDDSDDEKKRKS</sequence>
<organism evidence="5">
    <name type="scientific">Spodoptera frugiperda</name>
    <name type="common">Fall armyworm</name>
    <dbReference type="NCBI Taxonomy" id="7108"/>
    <lineage>
        <taxon>Eukaryota</taxon>
        <taxon>Metazoa</taxon>
        <taxon>Ecdysozoa</taxon>
        <taxon>Arthropoda</taxon>
        <taxon>Hexapoda</taxon>
        <taxon>Insecta</taxon>
        <taxon>Pterygota</taxon>
        <taxon>Neoptera</taxon>
        <taxon>Endopterygota</taxon>
        <taxon>Lepidoptera</taxon>
        <taxon>Glossata</taxon>
        <taxon>Ditrysia</taxon>
        <taxon>Noctuoidea</taxon>
        <taxon>Noctuidae</taxon>
        <taxon>Amphipyrinae</taxon>
        <taxon>Spodoptera</taxon>
    </lineage>
</organism>
<dbReference type="GO" id="GO:0015031">
    <property type="term" value="P:protein transport"/>
    <property type="evidence" value="ECO:0007669"/>
    <property type="project" value="TreeGrafter"/>
</dbReference>
<dbReference type="SUPFAM" id="SSF81296">
    <property type="entry name" value="E set domains"/>
    <property type="match status" value="2"/>
</dbReference>
<gene>
    <name evidence="5" type="ORF">SFRICE_003349</name>
</gene>
<feature type="domain" description="Arrestin C-terminal-like" evidence="4">
    <location>
        <begin position="172"/>
        <end position="303"/>
    </location>
</feature>
<dbReference type="InterPro" id="IPR014752">
    <property type="entry name" value="Arrestin-like_C"/>
</dbReference>
<dbReference type="PANTHER" id="PTHR11188">
    <property type="entry name" value="ARRESTIN DOMAIN CONTAINING PROTEIN"/>
    <property type="match status" value="1"/>
</dbReference>
<dbReference type="InterPro" id="IPR050357">
    <property type="entry name" value="Arrestin_domain-protein"/>
</dbReference>
<name>A0A2H1VGG6_SPOFR</name>
<evidence type="ECO:0000256" key="3">
    <source>
        <dbReference type="SAM" id="MobiDB-lite"/>
    </source>
</evidence>